<dbReference type="OrthoDB" id="3576575at2"/>
<dbReference type="AlphaFoldDB" id="A0A1H0SYB8"/>
<proteinExistence type="predicted"/>
<dbReference type="STRING" id="504798.SAMN05421871_1141"/>
<name>A0A1H0SYB8_9PSEU</name>
<accession>A0A1H0SYB8</accession>
<evidence type="ECO:0008006" key="3">
    <source>
        <dbReference type="Google" id="ProtNLM"/>
    </source>
</evidence>
<evidence type="ECO:0000313" key="1">
    <source>
        <dbReference type="EMBL" id="SDP46366.1"/>
    </source>
</evidence>
<reference evidence="2" key="1">
    <citation type="submission" date="2016-10" db="EMBL/GenBank/DDBJ databases">
        <authorList>
            <person name="Varghese N."/>
            <person name="Submissions S."/>
        </authorList>
    </citation>
    <scope>NUCLEOTIDE SEQUENCE [LARGE SCALE GENOMIC DNA]</scope>
    <source>
        <strain evidence="2">IBRC-M 10655</strain>
    </source>
</reference>
<dbReference type="EMBL" id="FNJB01000009">
    <property type="protein sequence ID" value="SDP46366.1"/>
    <property type="molecule type" value="Genomic_DNA"/>
</dbReference>
<dbReference type="Proteomes" id="UP000199651">
    <property type="component" value="Unassembled WGS sequence"/>
</dbReference>
<keyword evidence="2" id="KW-1185">Reference proteome</keyword>
<dbReference type="SUPFAM" id="SSF48452">
    <property type="entry name" value="TPR-like"/>
    <property type="match status" value="1"/>
</dbReference>
<dbReference type="Gene3D" id="1.25.40.10">
    <property type="entry name" value="Tetratricopeptide repeat domain"/>
    <property type="match status" value="1"/>
</dbReference>
<evidence type="ECO:0000313" key="2">
    <source>
        <dbReference type="Proteomes" id="UP000199651"/>
    </source>
</evidence>
<sequence length="387" mass="42415">MPKRASHHGSARTVLEQRIRQRNQTFEEFAEFAERFARENGEVGSISVRHLQRLVAARRADGQPLVTVRPATARLLERIFGLEIDELLGPPGRAIGMDSDVELRQMLSASSRVDESVIDLLGEQLDAIRRLDRQLGAVVAHDEVTTKSAQVQRLRSFSLSPTVRARLAALQSELCTLAGWQALDMGEQTESWKFYESAKIAASECGDSAFVHHTAAEQAFVLLDIGKNDEAVELLTHVADSARRNSSPLLRAWLLAALGEALAAFGNRSGSLRAFDKSSRILSDNTSDGDGPYVVLDSTHLARWRGHALARLGEPEAVQVLRAALDQLDPSFTRAATGLRVDLATALAVRGERDEARVHIGVAERDAVDIGSVRQRRRIRSLSAVLA</sequence>
<protein>
    <recommendedName>
        <fullName evidence="3">Tetratricopeptide repeat-containing protein</fullName>
    </recommendedName>
</protein>
<dbReference type="InterPro" id="IPR011990">
    <property type="entry name" value="TPR-like_helical_dom_sf"/>
</dbReference>
<gene>
    <name evidence="1" type="ORF">SAMN05192558_109145</name>
</gene>
<organism evidence="1 2">
    <name type="scientific">Actinokineospora alba</name>
    <dbReference type="NCBI Taxonomy" id="504798"/>
    <lineage>
        <taxon>Bacteria</taxon>
        <taxon>Bacillati</taxon>
        <taxon>Actinomycetota</taxon>
        <taxon>Actinomycetes</taxon>
        <taxon>Pseudonocardiales</taxon>
        <taxon>Pseudonocardiaceae</taxon>
        <taxon>Actinokineospora</taxon>
    </lineage>
</organism>